<dbReference type="NCBIfam" id="TIGR01413">
    <property type="entry name" value="Dyp_perox_fam"/>
    <property type="match status" value="1"/>
</dbReference>
<keyword evidence="5" id="KW-0732">Signal</keyword>
<dbReference type="SUPFAM" id="SSF54909">
    <property type="entry name" value="Dimeric alpha+beta barrel"/>
    <property type="match status" value="1"/>
</dbReference>
<feature type="domain" description="Dyp-type peroxidase N-terminal" evidence="9">
    <location>
        <begin position="1"/>
        <end position="141"/>
    </location>
</feature>
<reference evidence="11 12" key="1">
    <citation type="submission" date="2023-08" db="EMBL/GenBank/DDBJ databases">
        <authorList>
            <person name="Girao M."/>
            <person name="Carvalho M.F."/>
        </authorList>
    </citation>
    <scope>NUCLEOTIDE SEQUENCE [LARGE SCALE GENOMIC DNA]</scope>
    <source>
        <strain evidence="11 12">CC-R104</strain>
    </source>
</reference>
<comment type="cofactor">
    <cofactor evidence="1">
        <name>heme b</name>
        <dbReference type="ChEBI" id="CHEBI:60344"/>
    </cofactor>
</comment>
<dbReference type="PANTHER" id="PTHR30521:SF4">
    <property type="entry name" value="DEFERROCHELATASE"/>
    <property type="match status" value="1"/>
</dbReference>
<feature type="non-terminal residue" evidence="11">
    <location>
        <position position="1"/>
    </location>
</feature>
<keyword evidence="7" id="KW-0408">Iron</keyword>
<name>A0ABU7JQE2_9NOCA</name>
<evidence type="ECO:0000256" key="7">
    <source>
        <dbReference type="ARBA" id="ARBA00023004"/>
    </source>
</evidence>
<sequence>IATEAQAFAAFAALDLKPDADRGTVVGIMKVWAEDARRLTSGEPALGDTEPELAVDPARLTVTVGYGPAVFDAAGLAGQRPTWLRPLPAFSIDRLEERWSGGDLLLQVGADDPVAVSHAIRVLTKSVRSVASVRWIQRGFRHAVGTRPEGATMRNLMGQLDGTVNPAPAGPDFDRQVWNPGEPAWLTGGTSLVLRRIRMELDTWDELDRPARDLALGRFHSNGAPLTGTAEHDDADFEATDDYGIPIIPPESHVARARPRTADERFLRRGYNYDDDGAGLLFAAYQADVDRQFVPVQQRLAEHDALNPWITPVGSAVFVIPPGFGPGGYPGDVLLDG</sequence>
<dbReference type="EMBL" id="JAUZMZ010000037">
    <property type="protein sequence ID" value="MEE2032248.1"/>
    <property type="molecule type" value="Genomic_DNA"/>
</dbReference>
<feature type="domain" description="Dyp-type peroxidase C-terminal" evidence="10">
    <location>
        <begin position="153"/>
        <end position="323"/>
    </location>
</feature>
<evidence type="ECO:0000256" key="4">
    <source>
        <dbReference type="ARBA" id="ARBA00022723"/>
    </source>
</evidence>
<evidence type="ECO:0000256" key="3">
    <source>
        <dbReference type="ARBA" id="ARBA00022617"/>
    </source>
</evidence>
<keyword evidence="2 11" id="KW-0575">Peroxidase</keyword>
<keyword evidence="3" id="KW-0349">Heme</keyword>
<keyword evidence="4" id="KW-0479">Metal-binding</keyword>
<evidence type="ECO:0000256" key="8">
    <source>
        <dbReference type="ARBA" id="ARBA00025737"/>
    </source>
</evidence>
<keyword evidence="6" id="KW-0560">Oxidoreductase</keyword>
<evidence type="ECO:0000256" key="1">
    <source>
        <dbReference type="ARBA" id="ARBA00001970"/>
    </source>
</evidence>
<comment type="caution">
    <text evidence="11">The sequence shown here is derived from an EMBL/GenBank/DDBJ whole genome shotgun (WGS) entry which is preliminary data.</text>
</comment>
<evidence type="ECO:0000259" key="9">
    <source>
        <dbReference type="Pfam" id="PF04261"/>
    </source>
</evidence>
<dbReference type="Pfam" id="PF04261">
    <property type="entry name" value="Dyp_perox_N"/>
    <property type="match status" value="1"/>
</dbReference>
<gene>
    <name evidence="11" type="ORF">Q8814_09040</name>
</gene>
<comment type="similarity">
    <text evidence="8">Belongs to the DyP-type peroxidase family.</text>
</comment>
<evidence type="ECO:0000256" key="6">
    <source>
        <dbReference type="ARBA" id="ARBA00023002"/>
    </source>
</evidence>
<evidence type="ECO:0000313" key="12">
    <source>
        <dbReference type="Proteomes" id="UP001331936"/>
    </source>
</evidence>
<proteinExistence type="inferred from homology"/>
<dbReference type="RefSeq" id="WP_330151672.1">
    <property type="nucleotide sequence ID" value="NZ_JAUZMZ010000037.1"/>
</dbReference>
<keyword evidence="12" id="KW-1185">Reference proteome</keyword>
<dbReference type="PROSITE" id="PS51404">
    <property type="entry name" value="DYP_PEROXIDASE"/>
    <property type="match status" value="1"/>
</dbReference>
<dbReference type="InterPro" id="IPR048327">
    <property type="entry name" value="Dyp_perox_N"/>
</dbReference>
<dbReference type="InterPro" id="IPR011008">
    <property type="entry name" value="Dimeric_a/b-barrel"/>
</dbReference>
<accession>A0ABU7JQE2</accession>
<dbReference type="InterPro" id="IPR048328">
    <property type="entry name" value="Dyp_perox_C"/>
</dbReference>
<organism evidence="11 12">
    <name type="scientific">Rhodococcus chondri</name>
    <dbReference type="NCBI Taxonomy" id="3065941"/>
    <lineage>
        <taxon>Bacteria</taxon>
        <taxon>Bacillati</taxon>
        <taxon>Actinomycetota</taxon>
        <taxon>Actinomycetes</taxon>
        <taxon>Mycobacteriales</taxon>
        <taxon>Nocardiaceae</taxon>
        <taxon>Rhodococcus</taxon>
    </lineage>
</organism>
<dbReference type="PANTHER" id="PTHR30521">
    <property type="entry name" value="DEFERROCHELATASE/PEROXIDASE"/>
    <property type="match status" value="1"/>
</dbReference>
<evidence type="ECO:0000256" key="5">
    <source>
        <dbReference type="ARBA" id="ARBA00022729"/>
    </source>
</evidence>
<dbReference type="Pfam" id="PF20628">
    <property type="entry name" value="Dyp_perox_C"/>
    <property type="match status" value="1"/>
</dbReference>
<dbReference type="Proteomes" id="UP001331936">
    <property type="component" value="Unassembled WGS sequence"/>
</dbReference>
<dbReference type="InterPro" id="IPR006314">
    <property type="entry name" value="Dyp_peroxidase"/>
</dbReference>
<evidence type="ECO:0000256" key="2">
    <source>
        <dbReference type="ARBA" id="ARBA00022559"/>
    </source>
</evidence>
<evidence type="ECO:0000313" key="11">
    <source>
        <dbReference type="EMBL" id="MEE2032248.1"/>
    </source>
</evidence>
<evidence type="ECO:0000259" key="10">
    <source>
        <dbReference type="Pfam" id="PF20628"/>
    </source>
</evidence>
<protein>
    <submittedName>
        <fullName evidence="11">Dyp-type peroxidase</fullName>
    </submittedName>
</protein>
<dbReference type="GO" id="GO:0004601">
    <property type="term" value="F:peroxidase activity"/>
    <property type="evidence" value="ECO:0007669"/>
    <property type="project" value="UniProtKB-KW"/>
</dbReference>